<keyword evidence="1" id="KW-0732">Signal</keyword>
<name>A0ABP4BPF0_9ACTN</name>
<accession>A0ABP4BPF0</accession>
<comment type="caution">
    <text evidence="2">The sequence shown here is derived from an EMBL/GenBank/DDBJ whole genome shotgun (WGS) entry which is preliminary data.</text>
</comment>
<dbReference type="RefSeq" id="WP_343976650.1">
    <property type="nucleotide sequence ID" value="NZ_BAAAHK010000013.1"/>
</dbReference>
<dbReference type="EMBL" id="BAAAHK010000013">
    <property type="protein sequence ID" value="GAA0953062.1"/>
    <property type="molecule type" value="Genomic_DNA"/>
</dbReference>
<keyword evidence="3" id="KW-1185">Reference proteome</keyword>
<feature type="signal peptide" evidence="1">
    <location>
        <begin position="1"/>
        <end position="27"/>
    </location>
</feature>
<evidence type="ECO:0000313" key="3">
    <source>
        <dbReference type="Proteomes" id="UP001500542"/>
    </source>
</evidence>
<evidence type="ECO:0000256" key="1">
    <source>
        <dbReference type="SAM" id="SignalP"/>
    </source>
</evidence>
<proteinExistence type="predicted"/>
<dbReference type="Proteomes" id="UP001500542">
    <property type="component" value="Unassembled WGS sequence"/>
</dbReference>
<feature type="chain" id="PRO_5047363340" description="Tachylectin" evidence="1">
    <location>
        <begin position="28"/>
        <end position="302"/>
    </location>
</feature>
<evidence type="ECO:0008006" key="4">
    <source>
        <dbReference type="Google" id="ProtNLM"/>
    </source>
</evidence>
<evidence type="ECO:0000313" key="2">
    <source>
        <dbReference type="EMBL" id="GAA0953062.1"/>
    </source>
</evidence>
<protein>
    <recommendedName>
        <fullName evidence="4">Tachylectin</fullName>
    </recommendedName>
</protein>
<reference evidence="3" key="1">
    <citation type="journal article" date="2019" name="Int. J. Syst. Evol. Microbiol.">
        <title>The Global Catalogue of Microorganisms (GCM) 10K type strain sequencing project: providing services to taxonomists for standard genome sequencing and annotation.</title>
        <authorList>
            <consortium name="The Broad Institute Genomics Platform"/>
            <consortium name="The Broad Institute Genome Sequencing Center for Infectious Disease"/>
            <person name="Wu L."/>
            <person name="Ma J."/>
        </authorList>
    </citation>
    <scope>NUCLEOTIDE SEQUENCE [LARGE SCALE GENOMIC DNA]</scope>
    <source>
        <strain evidence="3">JCM 10977</strain>
    </source>
</reference>
<sequence>MKLQRFALVLAGAGLLAATAASGPAFGATQSGPAPASGPPCGNQLVWPTAKGTVESAEVIPAKPPRALRYEPFKFFATRSMATWYVAQNSAGTRVYAYGLFLQGSNLYRHTTVIPNDGSAPRPTAAKVGSGWGTFKAIATSNHSVGAPNHAYLYGLNANGRLYRYAKSGAGYKALGSFGGYASFKAMTVISETQTYDTLLMTTKAGALYTVHLPITAKATPVVKLIRKTGWAAYESLVVEGCNFGGSLVVGIDHDTDSGYQYAFGHAKGTATAITAYGKIPVVFNGISHAAQTSHYVPLEGE</sequence>
<gene>
    <name evidence="2" type="ORF">GCM10009554_56900</name>
</gene>
<organism evidence="2 3">
    <name type="scientific">Kribbella koreensis</name>
    <dbReference type="NCBI Taxonomy" id="57909"/>
    <lineage>
        <taxon>Bacteria</taxon>
        <taxon>Bacillati</taxon>
        <taxon>Actinomycetota</taxon>
        <taxon>Actinomycetes</taxon>
        <taxon>Propionibacteriales</taxon>
        <taxon>Kribbellaceae</taxon>
        <taxon>Kribbella</taxon>
    </lineage>
</organism>